<keyword evidence="3" id="KW-0694">RNA-binding</keyword>
<comment type="function">
    <text evidence="4">Responsible for synthesis of pseudouridine from uracil.</text>
</comment>
<gene>
    <name evidence="6" type="ORF">H9636_08315</name>
</gene>
<sequence>MENRFQLQFQAEMDGQLLRDAISRQGISRKGLTSIKFNGGTIHVNGVEQNVRYVLKKGDLITIIFPEEKISSGLIVEHGKLNIVYEDEAFIILNKPPFMNTIPSRQQPTGSIANMVSGYFEEQGIPSTVHIVTRLDRDTSGLLCIAKHSHIHHLMGLQQRKQMINKQYEAMVHGHIELDNQVIEAPIGRKDSSIIEREVRPDGQFSRTDVTVVKRGYMKNGEPITHVRLKLHTGRTHQIRVHMAHLGHPLVGDELYGGSREVYDRQALHCVLLEMKHPLTGEDLHFTSEILKSMAQLLNYES</sequence>
<evidence type="ECO:0000256" key="2">
    <source>
        <dbReference type="ARBA" id="ARBA00010876"/>
    </source>
</evidence>
<dbReference type="NCBIfam" id="TIGR00005">
    <property type="entry name" value="rluA_subfam"/>
    <property type="match status" value="1"/>
</dbReference>
<dbReference type="Proteomes" id="UP000640930">
    <property type="component" value="Unassembled WGS sequence"/>
</dbReference>
<protein>
    <recommendedName>
        <fullName evidence="4">Pseudouridine synthase</fullName>
        <ecNumber evidence="4">5.4.99.-</ecNumber>
    </recommendedName>
</protein>
<dbReference type="EC" id="5.4.99.-" evidence="4"/>
<comment type="catalytic activity">
    <reaction evidence="1 4">
        <text>a uridine in RNA = a pseudouridine in RNA</text>
        <dbReference type="Rhea" id="RHEA:48348"/>
        <dbReference type="Rhea" id="RHEA-COMP:12068"/>
        <dbReference type="Rhea" id="RHEA-COMP:12069"/>
        <dbReference type="ChEBI" id="CHEBI:65314"/>
        <dbReference type="ChEBI" id="CHEBI:65315"/>
    </reaction>
</comment>
<proteinExistence type="inferred from homology"/>
<accession>A0ABR8XBS6</accession>
<feature type="domain" description="Pseudouridine synthase RsuA/RluA-like" evidence="5">
    <location>
        <begin position="90"/>
        <end position="245"/>
    </location>
</feature>
<dbReference type="Gene3D" id="3.30.2350.10">
    <property type="entry name" value="Pseudouridine synthase"/>
    <property type="match status" value="1"/>
</dbReference>
<dbReference type="EMBL" id="JACSQA010000009">
    <property type="protein sequence ID" value="MBD8026659.1"/>
    <property type="molecule type" value="Genomic_DNA"/>
</dbReference>
<comment type="caution">
    <text evidence="6">The sequence shown here is derived from an EMBL/GenBank/DDBJ whole genome shotgun (WGS) entry which is preliminary data.</text>
</comment>
<dbReference type="PROSITE" id="PS50889">
    <property type="entry name" value="S4"/>
    <property type="match status" value="1"/>
</dbReference>
<keyword evidence="4" id="KW-0413">Isomerase</keyword>
<dbReference type="Pfam" id="PF00849">
    <property type="entry name" value="PseudoU_synth_2"/>
    <property type="match status" value="1"/>
</dbReference>
<evidence type="ECO:0000256" key="3">
    <source>
        <dbReference type="PROSITE-ProRule" id="PRU00182"/>
    </source>
</evidence>
<dbReference type="RefSeq" id="WP_191707155.1">
    <property type="nucleotide sequence ID" value="NZ_JACSQA010000009.1"/>
</dbReference>
<dbReference type="InterPro" id="IPR020103">
    <property type="entry name" value="PsdUridine_synth_cat_dom_sf"/>
</dbReference>
<evidence type="ECO:0000259" key="5">
    <source>
        <dbReference type="Pfam" id="PF00849"/>
    </source>
</evidence>
<dbReference type="PANTHER" id="PTHR21600">
    <property type="entry name" value="MITOCHONDRIAL RNA PSEUDOURIDINE SYNTHASE"/>
    <property type="match status" value="1"/>
</dbReference>
<reference evidence="6 7" key="1">
    <citation type="submission" date="2020-08" db="EMBL/GenBank/DDBJ databases">
        <title>A Genomic Blueprint of the Chicken Gut Microbiome.</title>
        <authorList>
            <person name="Gilroy R."/>
            <person name="Ravi A."/>
            <person name="Getino M."/>
            <person name="Pursley I."/>
            <person name="Horton D.L."/>
            <person name="Alikhan N.-F."/>
            <person name="Baker D."/>
            <person name="Gharbi K."/>
            <person name="Hall N."/>
            <person name="Watson M."/>
            <person name="Adriaenssens E.M."/>
            <person name="Foster-Nyarko E."/>
            <person name="Jarju S."/>
            <person name="Secka A."/>
            <person name="Antonio M."/>
            <person name="Oren A."/>
            <person name="Chaudhuri R."/>
            <person name="La Ragione R.M."/>
            <person name="Hildebrand F."/>
            <person name="Pallen M.J."/>
        </authorList>
    </citation>
    <scope>NUCLEOTIDE SEQUENCE [LARGE SCALE GENOMIC DNA]</scope>
    <source>
        <strain evidence="6 7">Re31</strain>
    </source>
</reference>
<dbReference type="InterPro" id="IPR050188">
    <property type="entry name" value="RluA_PseudoU_synthase"/>
</dbReference>
<name>A0ABR8XBS6_9BACL</name>
<dbReference type="CDD" id="cd02869">
    <property type="entry name" value="PseudoU_synth_RluA_like"/>
    <property type="match status" value="1"/>
</dbReference>
<dbReference type="PANTHER" id="PTHR21600:SF35">
    <property type="entry name" value="PSEUDOURIDINE SYNTHASE"/>
    <property type="match status" value="1"/>
</dbReference>
<organism evidence="6 7">
    <name type="scientific">Ureibacillus galli</name>
    <dbReference type="NCBI Taxonomy" id="2762222"/>
    <lineage>
        <taxon>Bacteria</taxon>
        <taxon>Bacillati</taxon>
        <taxon>Bacillota</taxon>
        <taxon>Bacilli</taxon>
        <taxon>Bacillales</taxon>
        <taxon>Caryophanaceae</taxon>
        <taxon>Ureibacillus</taxon>
    </lineage>
</organism>
<evidence type="ECO:0000313" key="6">
    <source>
        <dbReference type="EMBL" id="MBD8026659.1"/>
    </source>
</evidence>
<dbReference type="InterPro" id="IPR006225">
    <property type="entry name" value="PsdUridine_synth_RluC/D"/>
</dbReference>
<comment type="similarity">
    <text evidence="2 4">Belongs to the pseudouridine synthase RluA family.</text>
</comment>
<keyword evidence="7" id="KW-1185">Reference proteome</keyword>
<evidence type="ECO:0000256" key="4">
    <source>
        <dbReference type="RuleBase" id="RU362028"/>
    </source>
</evidence>
<dbReference type="SUPFAM" id="SSF55120">
    <property type="entry name" value="Pseudouridine synthase"/>
    <property type="match status" value="1"/>
</dbReference>
<evidence type="ECO:0000256" key="1">
    <source>
        <dbReference type="ARBA" id="ARBA00000073"/>
    </source>
</evidence>
<dbReference type="InterPro" id="IPR006145">
    <property type="entry name" value="PsdUridine_synth_RsuA/RluA"/>
</dbReference>
<evidence type="ECO:0000313" key="7">
    <source>
        <dbReference type="Proteomes" id="UP000640930"/>
    </source>
</evidence>